<accession>A0A239JZJ7</accession>
<sequence>MTSREVFQKFVPEASVSYCVKLYEQLGFEFKIKKARQTKLGDYRFNPKSDRHTITVNNDLNPFAFLVTYLHEVAHLLAFKQYGRRIQPHGKEWKRCFKEVSQPMLKTEVFHSSVLNALKNYFKNPKASSCSDPVLYQILKEFDADNGKLLLKEIQTGQTFTFNKKAFIKLEKKRTRAVCQEVVTHRKYLISELAEVFLLDQQKND</sequence>
<dbReference type="Pfam" id="PF10263">
    <property type="entry name" value="SprT-like"/>
    <property type="match status" value="1"/>
</dbReference>
<gene>
    <name evidence="2" type="ORF">SAMN05421640_2331</name>
</gene>
<proteinExistence type="predicted"/>
<evidence type="ECO:0000313" key="3">
    <source>
        <dbReference type="Proteomes" id="UP000198393"/>
    </source>
</evidence>
<reference evidence="2 3" key="1">
    <citation type="submission" date="2017-06" db="EMBL/GenBank/DDBJ databases">
        <authorList>
            <person name="Kim H.J."/>
            <person name="Triplett B.A."/>
        </authorList>
    </citation>
    <scope>NUCLEOTIDE SEQUENCE [LARGE SCALE GENOMIC DNA]</scope>
    <source>
        <strain evidence="2 3">DSM 19307</strain>
    </source>
</reference>
<evidence type="ECO:0000259" key="1">
    <source>
        <dbReference type="Pfam" id="PF10263"/>
    </source>
</evidence>
<protein>
    <submittedName>
        <fullName evidence="2">SprT-like family protein</fullName>
    </submittedName>
</protein>
<name>A0A239JZJ7_EKHLU</name>
<dbReference type="Proteomes" id="UP000198393">
    <property type="component" value="Unassembled WGS sequence"/>
</dbReference>
<dbReference type="RefSeq" id="WP_089357051.1">
    <property type="nucleotide sequence ID" value="NZ_FZPD01000004.1"/>
</dbReference>
<dbReference type="OrthoDB" id="267364at2"/>
<dbReference type="EMBL" id="FZPD01000004">
    <property type="protein sequence ID" value="SNT11240.1"/>
    <property type="molecule type" value="Genomic_DNA"/>
</dbReference>
<evidence type="ECO:0000313" key="2">
    <source>
        <dbReference type="EMBL" id="SNT11240.1"/>
    </source>
</evidence>
<dbReference type="GO" id="GO:0006950">
    <property type="term" value="P:response to stress"/>
    <property type="evidence" value="ECO:0007669"/>
    <property type="project" value="UniProtKB-ARBA"/>
</dbReference>
<dbReference type="AlphaFoldDB" id="A0A239JZJ7"/>
<keyword evidence="3" id="KW-1185">Reference proteome</keyword>
<dbReference type="InterPro" id="IPR006640">
    <property type="entry name" value="SprT-like_domain"/>
</dbReference>
<feature type="domain" description="SprT-like" evidence="1">
    <location>
        <begin position="25"/>
        <end position="104"/>
    </location>
</feature>
<organism evidence="2 3">
    <name type="scientific">Ekhidna lutea</name>
    <dbReference type="NCBI Taxonomy" id="447679"/>
    <lineage>
        <taxon>Bacteria</taxon>
        <taxon>Pseudomonadati</taxon>
        <taxon>Bacteroidota</taxon>
        <taxon>Cytophagia</taxon>
        <taxon>Cytophagales</taxon>
        <taxon>Reichenbachiellaceae</taxon>
        <taxon>Ekhidna</taxon>
    </lineage>
</organism>